<dbReference type="InterPro" id="IPR003660">
    <property type="entry name" value="HAMP_dom"/>
</dbReference>
<dbReference type="CDD" id="cd17546">
    <property type="entry name" value="REC_hyHK_CKI1_RcsC-like"/>
    <property type="match status" value="1"/>
</dbReference>
<evidence type="ECO:0000256" key="7">
    <source>
        <dbReference type="ARBA" id="ARBA00023012"/>
    </source>
</evidence>
<evidence type="ECO:0000256" key="3">
    <source>
        <dbReference type="ARBA" id="ARBA00012438"/>
    </source>
</evidence>
<sequence length="899" mass="102279">MKLTTKIYLFVFIISLTIASANFYLAERTESALEKQIGHELHDLVNEAMGALDRMLFLRMEEIELQPLDMQLDHVFDHSNLDLEAIPNRKQYIQKVDQAWKQGATPVEIELILSNTLSKEFENKIQFLNQKFHFYVFNEIFATNRYGTIMGCFPRTTDYYQGDEDWYRNAVQSDGISVEDVEYDDSAAAYTVRVSKKVLDEQGNLNGMVTAAINIKIIKDILDEIRQGSNFRTLEYYLVNKQGEVLLTGFNPNRKETSLKPLEFKETFPLWPAITESMKQDREFHNELLQSRPSLVTYDKSKGYKGYKGLGWTLVYVVDRHEVMGPVTQLKSDLITILFPIIAGVLVLIGFFVQSIIKPIQRLTRQADSISHGNWDLKLAVRSKNELGQLAQAFNRMTTVIKTNQDELEAKVEERTRKFMGAQKIAEEAREMDNAKSQFLVNISHEIRTPLNAILGYSQILQRSNNLTDEQKEKLSIVYRSGGHLLALINDILDVSKIEARKENLANHEFNLITLVHQLAEITRVDCQEKELKFKLVSFPLDQEIWVWGDEGKLRRVLVKLLSNAAKFTETGGVLLRVIARKNDTYRFEVVDTGPGIPSDEYASIFEPFRQGKVGKSKGGTGMGLTICQRLVKIMDSELKLESKPGKGSRFYFSLFLPPASKKADPDPALGEFAQKTGAPLIQALLVDDNKANLDILKELISTLGVDVQTAEDGEHSLTLIENWKPDIIFLDHQMPGLTGIEVMQQIHETYGKDRFKIVMTTASTLTHQTKEFLNAGADAVLRKPVVYEDLLKTTHKLLKDKFTTPPSSTNTPAPQTETQAASEPLNYETIEIPQSLWSTIDHNVRMGLFMDFEKNLETLKGLGPDQARLAERMFKLGRRFESKKILYILANIRKSDDN</sequence>
<dbReference type="InterPro" id="IPR011006">
    <property type="entry name" value="CheY-like_superfamily"/>
</dbReference>
<keyword evidence="4 8" id="KW-0597">Phosphoprotein</keyword>
<dbReference type="InterPro" id="IPR003661">
    <property type="entry name" value="HisK_dim/P_dom"/>
</dbReference>
<name>A0ABN8VZ64_9BACT</name>
<dbReference type="CDD" id="cd18773">
    <property type="entry name" value="PDC1_HK_sensor"/>
    <property type="match status" value="1"/>
</dbReference>
<proteinExistence type="predicted"/>
<dbReference type="Gene3D" id="3.30.450.20">
    <property type="entry name" value="PAS domain"/>
    <property type="match status" value="1"/>
</dbReference>
<feature type="region of interest" description="Disordered" evidence="9">
    <location>
        <begin position="802"/>
        <end position="823"/>
    </location>
</feature>
<dbReference type="Gene3D" id="3.30.565.10">
    <property type="entry name" value="Histidine kinase-like ATPase, C-terminal domain"/>
    <property type="match status" value="1"/>
</dbReference>
<dbReference type="InterPro" id="IPR036890">
    <property type="entry name" value="HATPase_C_sf"/>
</dbReference>
<protein>
    <recommendedName>
        <fullName evidence="3">histidine kinase</fullName>
        <ecNumber evidence="3">2.7.13.3</ecNumber>
    </recommendedName>
</protein>
<dbReference type="RefSeq" id="WP_282011518.1">
    <property type="nucleotide sequence ID" value="NZ_OX336137.1"/>
</dbReference>
<gene>
    <name evidence="14" type="ORF">NSPWAT_1769</name>
</gene>
<keyword evidence="10" id="KW-0472">Membrane</keyword>
<organism evidence="14 15">
    <name type="scientific">Nitrospina watsonii</name>
    <dbReference type="NCBI Taxonomy" id="1323948"/>
    <lineage>
        <taxon>Bacteria</taxon>
        <taxon>Pseudomonadati</taxon>
        <taxon>Nitrospinota/Tectimicrobiota group</taxon>
        <taxon>Nitrospinota</taxon>
        <taxon>Nitrospinia</taxon>
        <taxon>Nitrospinales</taxon>
        <taxon>Nitrospinaceae</taxon>
        <taxon>Nitrospina</taxon>
    </lineage>
</organism>
<evidence type="ECO:0000313" key="15">
    <source>
        <dbReference type="Proteomes" id="UP001157733"/>
    </source>
</evidence>
<evidence type="ECO:0000259" key="12">
    <source>
        <dbReference type="PROSITE" id="PS50110"/>
    </source>
</evidence>
<dbReference type="PRINTS" id="PR00344">
    <property type="entry name" value="BCTRLSENSOR"/>
</dbReference>
<evidence type="ECO:0000256" key="8">
    <source>
        <dbReference type="PROSITE-ProRule" id="PRU00169"/>
    </source>
</evidence>
<evidence type="ECO:0000256" key="10">
    <source>
        <dbReference type="SAM" id="Phobius"/>
    </source>
</evidence>
<dbReference type="SMART" id="SM00304">
    <property type="entry name" value="HAMP"/>
    <property type="match status" value="1"/>
</dbReference>
<dbReference type="Pfam" id="PF00512">
    <property type="entry name" value="HisKA"/>
    <property type="match status" value="1"/>
</dbReference>
<accession>A0ABN8VZ64</accession>
<dbReference type="SMART" id="SM00448">
    <property type="entry name" value="REC"/>
    <property type="match status" value="1"/>
</dbReference>
<dbReference type="InterPro" id="IPR005467">
    <property type="entry name" value="His_kinase_dom"/>
</dbReference>
<dbReference type="Pfam" id="PF00072">
    <property type="entry name" value="Response_reg"/>
    <property type="match status" value="1"/>
</dbReference>
<evidence type="ECO:0000259" key="11">
    <source>
        <dbReference type="PROSITE" id="PS50109"/>
    </source>
</evidence>
<dbReference type="SUPFAM" id="SSF55874">
    <property type="entry name" value="ATPase domain of HSP90 chaperone/DNA topoisomerase II/histidine kinase"/>
    <property type="match status" value="1"/>
</dbReference>
<feature type="compositionally biased region" description="Low complexity" evidence="9">
    <location>
        <begin position="804"/>
        <end position="817"/>
    </location>
</feature>
<keyword evidence="10" id="KW-0812">Transmembrane</keyword>
<feature type="domain" description="Response regulatory" evidence="12">
    <location>
        <begin position="683"/>
        <end position="799"/>
    </location>
</feature>
<dbReference type="InterPro" id="IPR004358">
    <property type="entry name" value="Sig_transdc_His_kin-like_C"/>
</dbReference>
<evidence type="ECO:0000256" key="4">
    <source>
        <dbReference type="ARBA" id="ARBA00022553"/>
    </source>
</evidence>
<dbReference type="Gene3D" id="3.40.50.2300">
    <property type="match status" value="1"/>
</dbReference>
<evidence type="ECO:0000256" key="2">
    <source>
        <dbReference type="ARBA" id="ARBA00004370"/>
    </source>
</evidence>
<feature type="domain" description="HAMP" evidence="13">
    <location>
        <begin position="354"/>
        <end position="406"/>
    </location>
</feature>
<dbReference type="SMART" id="SM00387">
    <property type="entry name" value="HATPase_c"/>
    <property type="match status" value="1"/>
</dbReference>
<dbReference type="GO" id="GO:0004673">
    <property type="term" value="F:protein histidine kinase activity"/>
    <property type="evidence" value="ECO:0007669"/>
    <property type="project" value="UniProtKB-EC"/>
</dbReference>
<dbReference type="PANTHER" id="PTHR45339">
    <property type="entry name" value="HYBRID SIGNAL TRANSDUCTION HISTIDINE KINASE J"/>
    <property type="match status" value="1"/>
</dbReference>
<dbReference type="Gene3D" id="6.10.340.10">
    <property type="match status" value="1"/>
</dbReference>
<dbReference type="Pfam" id="PF02518">
    <property type="entry name" value="HATPase_c"/>
    <property type="match status" value="1"/>
</dbReference>
<dbReference type="Gene3D" id="1.10.287.130">
    <property type="match status" value="1"/>
</dbReference>
<dbReference type="EMBL" id="OX336137">
    <property type="protein sequence ID" value="CAI2718628.1"/>
    <property type="molecule type" value="Genomic_DNA"/>
</dbReference>
<dbReference type="InterPro" id="IPR036097">
    <property type="entry name" value="HisK_dim/P_sf"/>
</dbReference>
<evidence type="ECO:0000256" key="1">
    <source>
        <dbReference type="ARBA" id="ARBA00000085"/>
    </source>
</evidence>
<dbReference type="CDD" id="cd06225">
    <property type="entry name" value="HAMP"/>
    <property type="match status" value="1"/>
</dbReference>
<feature type="modified residue" description="4-aspartylphosphate" evidence="8">
    <location>
        <position position="732"/>
    </location>
</feature>
<dbReference type="PROSITE" id="PS50110">
    <property type="entry name" value="RESPONSE_REGULATORY"/>
    <property type="match status" value="1"/>
</dbReference>
<reference evidence="14 15" key="1">
    <citation type="submission" date="2022-09" db="EMBL/GenBank/DDBJ databases">
        <authorList>
            <person name="Kop L."/>
        </authorList>
    </citation>
    <scope>NUCLEOTIDE SEQUENCE [LARGE SCALE GENOMIC DNA]</scope>
    <source>
        <strain evidence="14 15">347</strain>
    </source>
</reference>
<dbReference type="SUPFAM" id="SSF158472">
    <property type="entry name" value="HAMP domain-like"/>
    <property type="match status" value="1"/>
</dbReference>
<evidence type="ECO:0000256" key="5">
    <source>
        <dbReference type="ARBA" id="ARBA00022679"/>
    </source>
</evidence>
<dbReference type="InterPro" id="IPR001789">
    <property type="entry name" value="Sig_transdc_resp-reg_receiver"/>
</dbReference>
<dbReference type="PANTHER" id="PTHR45339:SF1">
    <property type="entry name" value="HYBRID SIGNAL TRANSDUCTION HISTIDINE KINASE J"/>
    <property type="match status" value="1"/>
</dbReference>
<evidence type="ECO:0000259" key="13">
    <source>
        <dbReference type="PROSITE" id="PS50885"/>
    </source>
</evidence>
<dbReference type="CDD" id="cd00082">
    <property type="entry name" value="HisKA"/>
    <property type="match status" value="1"/>
</dbReference>
<feature type="transmembrane region" description="Helical" evidence="10">
    <location>
        <begin position="334"/>
        <end position="357"/>
    </location>
</feature>
<evidence type="ECO:0000256" key="6">
    <source>
        <dbReference type="ARBA" id="ARBA00022777"/>
    </source>
</evidence>
<comment type="catalytic activity">
    <reaction evidence="1">
        <text>ATP + protein L-histidine = ADP + protein N-phospho-L-histidine.</text>
        <dbReference type="EC" id="2.7.13.3"/>
    </reaction>
</comment>
<dbReference type="Pfam" id="PF00672">
    <property type="entry name" value="HAMP"/>
    <property type="match status" value="1"/>
</dbReference>
<dbReference type="SUPFAM" id="SSF47384">
    <property type="entry name" value="Homodimeric domain of signal transducing histidine kinase"/>
    <property type="match status" value="1"/>
</dbReference>
<keyword evidence="7" id="KW-0902">Two-component regulatory system</keyword>
<keyword evidence="15" id="KW-1185">Reference proteome</keyword>
<dbReference type="SUPFAM" id="SSF52172">
    <property type="entry name" value="CheY-like"/>
    <property type="match status" value="1"/>
</dbReference>
<evidence type="ECO:0000313" key="14">
    <source>
        <dbReference type="EMBL" id="CAI2718628.1"/>
    </source>
</evidence>
<dbReference type="SMART" id="SM00388">
    <property type="entry name" value="HisKA"/>
    <property type="match status" value="1"/>
</dbReference>
<keyword evidence="5 14" id="KW-0808">Transferase</keyword>
<dbReference type="PROSITE" id="PS50109">
    <property type="entry name" value="HIS_KIN"/>
    <property type="match status" value="1"/>
</dbReference>
<comment type="subcellular location">
    <subcellularLocation>
        <location evidence="2">Membrane</location>
    </subcellularLocation>
</comment>
<keyword evidence="10" id="KW-1133">Transmembrane helix</keyword>
<dbReference type="EC" id="2.7.13.3" evidence="3"/>
<evidence type="ECO:0000256" key="9">
    <source>
        <dbReference type="SAM" id="MobiDB-lite"/>
    </source>
</evidence>
<dbReference type="InterPro" id="IPR003594">
    <property type="entry name" value="HATPase_dom"/>
</dbReference>
<feature type="domain" description="Histidine kinase" evidence="11">
    <location>
        <begin position="442"/>
        <end position="659"/>
    </location>
</feature>
<feature type="transmembrane region" description="Helical" evidence="10">
    <location>
        <begin position="7"/>
        <end position="26"/>
    </location>
</feature>
<dbReference type="PROSITE" id="PS50885">
    <property type="entry name" value="HAMP"/>
    <property type="match status" value="1"/>
</dbReference>
<dbReference type="Proteomes" id="UP001157733">
    <property type="component" value="Chromosome"/>
</dbReference>
<keyword evidence="6 14" id="KW-0418">Kinase</keyword>